<dbReference type="InterPro" id="IPR002831">
    <property type="entry name" value="Tscrpt_reg_TrmB_N"/>
</dbReference>
<evidence type="ECO:0000313" key="2">
    <source>
        <dbReference type="EMBL" id="CCQ37703.1"/>
    </source>
</evidence>
<evidence type="ECO:0000259" key="1">
    <source>
        <dbReference type="Pfam" id="PF01978"/>
    </source>
</evidence>
<keyword evidence="3" id="KW-1185">Reference proteome</keyword>
<dbReference type="InterPro" id="IPR036390">
    <property type="entry name" value="WH_DNA-bd_sf"/>
</dbReference>
<dbReference type="RefSeq" id="WP_015410440.1">
    <property type="nucleotide sequence ID" value="NC_020388.1"/>
</dbReference>
<proteinExistence type="predicted"/>
<dbReference type="KEGG" id="nmo:Nmlp_3580"/>
<dbReference type="OrthoDB" id="30795at2157"/>
<dbReference type="PANTHER" id="PTHR34293">
    <property type="entry name" value="HTH-TYPE TRANSCRIPTIONAL REGULATOR TRMBL2"/>
    <property type="match status" value="1"/>
</dbReference>
<dbReference type="AlphaFoldDB" id="M1XTG1"/>
<accession>M1XTG1</accession>
<dbReference type="InterPro" id="IPR051797">
    <property type="entry name" value="TrmB-like"/>
</dbReference>
<dbReference type="eggNOG" id="arCOG02038">
    <property type="taxonomic scope" value="Archaea"/>
</dbReference>
<dbReference type="HOGENOM" id="CLU_072493_0_0_2"/>
<dbReference type="SUPFAM" id="SSF46785">
    <property type="entry name" value="Winged helix' DNA-binding domain"/>
    <property type="match status" value="1"/>
</dbReference>
<reference evidence="2 3" key="1">
    <citation type="journal article" date="2013" name="Genome Announc.">
        <title>Genome of the haloarchaeon Natronomonas moolapensis, a neutrophilic member of a previously haloalkaliphilic genus.</title>
        <authorList>
            <person name="Dyall-Smith M.L."/>
            <person name="Pfeiffer F."/>
            <person name="Oberwinkler T."/>
            <person name="Klee K."/>
            <person name="Rampp M."/>
            <person name="Palm P."/>
            <person name="Gross K."/>
            <person name="Schuster S.C."/>
            <person name="Oesterhelt D."/>
        </authorList>
    </citation>
    <scope>NUCLEOTIDE SEQUENCE [LARGE SCALE GENOMIC DNA]</scope>
    <source>
        <strain evidence="3">DSM 18674 / JCM 14361 / 8.8.11</strain>
    </source>
</reference>
<dbReference type="EMBL" id="HF582854">
    <property type="protein sequence ID" value="CCQ37703.1"/>
    <property type="molecule type" value="Genomic_DNA"/>
</dbReference>
<dbReference type="Gene3D" id="1.10.10.10">
    <property type="entry name" value="Winged helix-like DNA-binding domain superfamily/Winged helix DNA-binding domain"/>
    <property type="match status" value="1"/>
</dbReference>
<dbReference type="InterPro" id="IPR036388">
    <property type="entry name" value="WH-like_DNA-bd_sf"/>
</dbReference>
<organism evidence="2 3">
    <name type="scientific">Natronomonas moolapensis (strain DSM 18674 / CECT 7526 / JCM 14361 / 8.8.11)</name>
    <dbReference type="NCBI Taxonomy" id="268739"/>
    <lineage>
        <taxon>Archaea</taxon>
        <taxon>Methanobacteriati</taxon>
        <taxon>Methanobacteriota</taxon>
        <taxon>Stenosarchaea group</taxon>
        <taxon>Halobacteria</taxon>
        <taxon>Halobacteriales</taxon>
        <taxon>Natronomonadaceae</taxon>
        <taxon>Natronomonas</taxon>
    </lineage>
</organism>
<dbReference type="Proteomes" id="UP000011867">
    <property type="component" value="Chromosome"/>
</dbReference>
<sequence>MTNEPRMYLREIGLSKYEACAYTCLLRRGVSTAQEVSDGADVPQPRVYDALDQLSNKGFVDVQPGRPKKFGPVTPDDAIERFTEFKRRHYDEQLAEIERLGQQFVGSVEDTPEPAGRSEICWTYSNRHNILEKLAELTESTDSDIRMITTPLSFEHILNHHVEALSRCAEAGTTIQAIVSEDGTVPAAVYDRASEIMDIRRVENVEGRIYLYDDSHVLVAFADDNDDGYVGISTTSDTLYKTKSQLFELLWADSHPPDRAADRITTVDANKNDA</sequence>
<name>M1XTG1_NATM8</name>
<dbReference type="PANTHER" id="PTHR34293:SF1">
    <property type="entry name" value="HTH-TYPE TRANSCRIPTIONAL REGULATOR TRMBL2"/>
    <property type="match status" value="1"/>
</dbReference>
<gene>
    <name evidence="2" type="ordered locus">Nmlp_3580</name>
</gene>
<dbReference type="Pfam" id="PF01978">
    <property type="entry name" value="TrmB"/>
    <property type="match status" value="1"/>
</dbReference>
<evidence type="ECO:0000313" key="3">
    <source>
        <dbReference type="Proteomes" id="UP000011867"/>
    </source>
</evidence>
<protein>
    <submittedName>
        <fullName evidence="2">TrmB family transcription regulator</fullName>
    </submittedName>
</protein>
<dbReference type="GeneID" id="14651954"/>
<dbReference type="STRING" id="268739.Nmlp_3580"/>
<feature type="domain" description="Transcription regulator TrmB N-terminal" evidence="1">
    <location>
        <begin position="9"/>
        <end position="75"/>
    </location>
</feature>